<feature type="domain" description="YjiS-like" evidence="1">
    <location>
        <begin position="26"/>
        <end position="62"/>
    </location>
</feature>
<dbReference type="Pfam" id="PF06568">
    <property type="entry name" value="YjiS-like"/>
    <property type="match status" value="1"/>
</dbReference>
<protein>
    <submittedName>
        <fullName evidence="2">DUF1127 domain-containing protein</fullName>
    </submittedName>
</protein>
<sequence>MAYASNSNSASRGGPVARVEALMIDVRARLARRRLYKQTFSELAQLSDRELADLGLSRCDLRRLAWQAAYEV</sequence>
<dbReference type="Proteomes" id="UP000681356">
    <property type="component" value="Unassembled WGS sequence"/>
</dbReference>
<evidence type="ECO:0000313" key="2">
    <source>
        <dbReference type="EMBL" id="MBS0126559.1"/>
    </source>
</evidence>
<accession>A0A8J8BA52</accession>
<keyword evidence="3" id="KW-1185">Reference proteome</keyword>
<dbReference type="EMBL" id="JAGTUU010000010">
    <property type="protein sequence ID" value="MBS0126559.1"/>
    <property type="molecule type" value="Genomic_DNA"/>
</dbReference>
<gene>
    <name evidence="2" type="ORF">KB874_20985</name>
</gene>
<organism evidence="2 3">
    <name type="scientific">Thetidibacter halocola</name>
    <dbReference type="NCBI Taxonomy" id="2827239"/>
    <lineage>
        <taxon>Bacteria</taxon>
        <taxon>Pseudomonadati</taxon>
        <taxon>Pseudomonadota</taxon>
        <taxon>Alphaproteobacteria</taxon>
        <taxon>Rhodobacterales</taxon>
        <taxon>Roseobacteraceae</taxon>
        <taxon>Thetidibacter</taxon>
    </lineage>
</organism>
<dbReference type="InterPro" id="IPR009506">
    <property type="entry name" value="YjiS-like"/>
</dbReference>
<evidence type="ECO:0000313" key="3">
    <source>
        <dbReference type="Proteomes" id="UP000681356"/>
    </source>
</evidence>
<evidence type="ECO:0000259" key="1">
    <source>
        <dbReference type="Pfam" id="PF06568"/>
    </source>
</evidence>
<reference evidence="2" key="1">
    <citation type="submission" date="2021-04" db="EMBL/GenBank/DDBJ databases">
        <authorList>
            <person name="Yoon J."/>
        </authorList>
    </citation>
    <scope>NUCLEOTIDE SEQUENCE</scope>
    <source>
        <strain evidence="2">KMU-90</strain>
    </source>
</reference>
<dbReference type="RefSeq" id="WP_212538518.1">
    <property type="nucleotide sequence ID" value="NZ_JAGTUU010000010.1"/>
</dbReference>
<comment type="caution">
    <text evidence="2">The sequence shown here is derived from an EMBL/GenBank/DDBJ whole genome shotgun (WGS) entry which is preliminary data.</text>
</comment>
<proteinExistence type="predicted"/>
<name>A0A8J8BA52_9RHOB</name>
<dbReference type="AlphaFoldDB" id="A0A8J8BA52"/>